<dbReference type="PANTHER" id="PTHR10039:SF14">
    <property type="entry name" value="NACHT DOMAIN-CONTAINING PROTEIN"/>
    <property type="match status" value="1"/>
</dbReference>
<dbReference type="InterPro" id="IPR056125">
    <property type="entry name" value="DUF7708"/>
</dbReference>
<sequence length="1088" mass="123724">MSLPDPAQAAFNKAIREFKTGLNNPALYTEILATTSIDQVYDLTDQLQQTQGRAGRLTNLARIGVFLERMNTYAGVIDTFVQVKPDILALIWGPIKLLILWTSNTTKSLDALIGVTEKLGILLPEFDHAVKLFGNKRHVNQVLALLFQDMLDFYLVSLKFFGMTGLKVFFEALWPKRKEEIEGVIERLEEHTGYLRNEVRLQDIQEASEARQHAIKSFAKLEESDRRQEYEALETAIRPVFYGQKLGHLLNRVCDGTGDWLIENEDMRRWFRVLPGSEKIIWKKVYSPIIFDEGKTYLSAYTIKEARSHGNTVFAFLSHEQKNISVNSVINSFVFQLARNSPALQDMVRQISRDTLEHNLAAAVDLFIKLIEGNGHVLIIIDGLDEIGEIERVSLLRQMIKVTDDCNGARLLISSRLEDNIKAILEKRSKAICVDTHNANSIHVYTKRRCQDWLRDRSFNRQDSDEITALIGGVAQKAEGMFLYAHLVLRGLDYLHSIAEIRQDLNILPKDLNAAYGRIFTRINNSLPNEAVREKARKALGWIGCSPSPLTIRELEQALVVKIGDLDQDLKGITQLNLCHLCGPIVEEIDGKLHLIHFTAKEYFFSPSIENHLDPGGCVLSLAKCCITYLCQHHHDKIDAELFRQNVIDGIYRLHHFASDNWSYLVLIYLKTASKPQKEESLVPLIALISLLGMRINTEFLQSDSRIEYSVLEPLQTSEDQSAYDLVCNELQFHVEASSRLFEIGNGFRSRKERKTHSKTHDRPWTCEFDNCEYQVIGFISRQMRDRHLDNAHRVEGSLESAIDVDTDNAETFLVLKALIRANEAIPNKYWNATFQKLSTGEMLEVAAEVGSWGNRGAIELLEPEMRGNWRLMAEFLRGAFESENQVALTWLQLSSSFATVGFYQCWMTLMGQSDPESLFLQTKDWLIRKVNVGEVTLLSDGLISPMKNIYSRESLLIRLWDEIFEKINVSQEGLYDALCELARTTCSTRLARWLIEHGAPVDCPLKCRNSKGGAKEGPPIVLASTKKTLESARFIRLLLYQGADPECNIRAPSCRNAVISTRAGPNIQKWLNISWDDLTAFVRVVVT</sequence>
<protein>
    <submittedName>
        <fullName evidence="5">NACHT domain-containing protein</fullName>
    </submittedName>
</protein>
<dbReference type="Pfam" id="PF24883">
    <property type="entry name" value="NPHP3_N"/>
    <property type="match status" value="1"/>
</dbReference>
<dbReference type="Proteomes" id="UP000567885">
    <property type="component" value="Unassembled WGS sequence"/>
</dbReference>
<gene>
    <name evidence="5" type="ORF">FHETE_5563</name>
</gene>
<dbReference type="AlphaFoldDB" id="A0A8H5T8W3"/>
<keyword evidence="6" id="KW-1185">Reference proteome</keyword>
<evidence type="ECO:0000313" key="6">
    <source>
        <dbReference type="Proteomes" id="UP000567885"/>
    </source>
</evidence>
<dbReference type="EMBL" id="JAAGWQ010000099">
    <property type="protein sequence ID" value="KAF5667794.1"/>
    <property type="molecule type" value="Genomic_DNA"/>
</dbReference>
<dbReference type="InterPro" id="IPR054471">
    <property type="entry name" value="GPIID_WHD"/>
</dbReference>
<dbReference type="InterPro" id="IPR027417">
    <property type="entry name" value="P-loop_NTPase"/>
</dbReference>
<dbReference type="SUPFAM" id="SSF52540">
    <property type="entry name" value="P-loop containing nucleoside triphosphate hydrolases"/>
    <property type="match status" value="1"/>
</dbReference>
<feature type="domain" description="DUF7708" evidence="3">
    <location>
        <begin position="66"/>
        <end position="199"/>
    </location>
</feature>
<comment type="caution">
    <text evidence="5">The sequence shown here is derived from an EMBL/GenBank/DDBJ whole genome shotgun (WGS) entry which is preliminary data.</text>
</comment>
<dbReference type="Pfam" id="PF24809">
    <property type="entry name" value="DUF7708"/>
    <property type="match status" value="1"/>
</dbReference>
<dbReference type="PANTHER" id="PTHR10039">
    <property type="entry name" value="AMELOGENIN"/>
    <property type="match status" value="1"/>
</dbReference>
<dbReference type="OrthoDB" id="21416at2759"/>
<evidence type="ECO:0000313" key="5">
    <source>
        <dbReference type="EMBL" id="KAF5667794.1"/>
    </source>
</evidence>
<dbReference type="InterPro" id="IPR056884">
    <property type="entry name" value="NPHP3-like_N"/>
</dbReference>
<dbReference type="Pfam" id="PF22939">
    <property type="entry name" value="WHD_GPIID"/>
    <property type="match status" value="1"/>
</dbReference>
<dbReference type="Gene3D" id="3.40.50.300">
    <property type="entry name" value="P-loop containing nucleotide triphosphate hydrolases"/>
    <property type="match status" value="1"/>
</dbReference>
<proteinExistence type="predicted"/>
<feature type="domain" description="GPI inositol-deacylase winged helix" evidence="2">
    <location>
        <begin position="532"/>
        <end position="609"/>
    </location>
</feature>
<accession>A0A8H5T8W3</accession>
<evidence type="ECO:0000259" key="3">
    <source>
        <dbReference type="Pfam" id="PF24809"/>
    </source>
</evidence>
<name>A0A8H5T8W3_FUSHE</name>
<keyword evidence="1" id="KW-0677">Repeat</keyword>
<organism evidence="5 6">
    <name type="scientific">Fusarium heterosporum</name>
    <dbReference type="NCBI Taxonomy" id="42747"/>
    <lineage>
        <taxon>Eukaryota</taxon>
        <taxon>Fungi</taxon>
        <taxon>Dikarya</taxon>
        <taxon>Ascomycota</taxon>
        <taxon>Pezizomycotina</taxon>
        <taxon>Sordariomycetes</taxon>
        <taxon>Hypocreomycetidae</taxon>
        <taxon>Hypocreales</taxon>
        <taxon>Nectriaceae</taxon>
        <taxon>Fusarium</taxon>
        <taxon>Fusarium heterosporum species complex</taxon>
    </lineage>
</organism>
<evidence type="ECO:0000259" key="2">
    <source>
        <dbReference type="Pfam" id="PF22939"/>
    </source>
</evidence>
<reference evidence="5 6" key="1">
    <citation type="submission" date="2020-05" db="EMBL/GenBank/DDBJ databases">
        <title>Identification and distribution of gene clusters putatively required for synthesis of sphingolipid metabolism inhibitors in phylogenetically diverse species of the filamentous fungus Fusarium.</title>
        <authorList>
            <person name="Kim H.-S."/>
            <person name="Busman M."/>
            <person name="Brown D.W."/>
            <person name="Divon H."/>
            <person name="Uhlig S."/>
            <person name="Proctor R.H."/>
        </authorList>
    </citation>
    <scope>NUCLEOTIDE SEQUENCE [LARGE SCALE GENOMIC DNA]</scope>
    <source>
        <strain evidence="5 6">NRRL 20693</strain>
    </source>
</reference>
<evidence type="ECO:0000259" key="4">
    <source>
        <dbReference type="Pfam" id="PF24883"/>
    </source>
</evidence>
<feature type="domain" description="Nephrocystin 3-like N-terminal" evidence="4">
    <location>
        <begin position="256"/>
        <end position="416"/>
    </location>
</feature>
<evidence type="ECO:0000256" key="1">
    <source>
        <dbReference type="ARBA" id="ARBA00022737"/>
    </source>
</evidence>